<dbReference type="STRING" id="303518.ENSPNYP00000016608"/>
<keyword evidence="3" id="KW-0677">Repeat</keyword>
<feature type="compositionally biased region" description="Acidic residues" evidence="13">
    <location>
        <begin position="2229"/>
        <end position="2247"/>
    </location>
</feature>
<dbReference type="GO" id="GO:0048798">
    <property type="term" value="P:swim bladder inflation"/>
    <property type="evidence" value="ECO:0007669"/>
    <property type="project" value="Ensembl"/>
</dbReference>
<evidence type="ECO:0000256" key="7">
    <source>
        <dbReference type="ARBA" id="ARBA00022853"/>
    </source>
</evidence>
<sequence length="2291" mass="257221">LYFVSEGGASAAKKDSKRKREFSVNDDAEVKSPPLSPPEEEDDDGVQKRRSSRQVKRKRYTEDLEFRISEDDDSGDDSPSPKSPSSSSQQQDVAEAEGPVVEKIMGMRTSKKQVSCTDPHPNDTNTIHRSTGCSYLHCRWADLEELEKDKRIHQKVKRFKAKQQLNTFITEMDDEPFNPDYVEVDRVLDVSESTDENGETVTLYLVKWCSLPYEDSTWELKADIDQSKIDEFERIGARTPNTKRVDRPPAADWKKLEGSREYRNGNALREYQLEGLNWLTFNWYNSRNCILADEMGLGKTIQSITFLYEIYMKGIEGPFLVIAPLSTIPNWEREFRTWTELNVVVYHGSQASRKTIQAYEMYYRDAQGKIIKGVYRFHAVITTFEMILADCPELRSIPWRCVVIDEAHRLKNRNCKLLEGLKMMDMEHKVLLTGTPLQNTVEELFSLLNFLEPERFPSEQTFMTEFGDLKTEEQVQKLQGILKPMMLRRLKEDVEKNLAPKEETIIEVELTNIQKKYYRAILEKNFSFLSKGGAGGAGGGGASVPNLLNTMMELRKCCNHPYLINGAEEKIIEEFRDSHSCGADMPDMALQAMIQAAGKLVLIDKLLPKLKAGGHRVLVFSQMVRCLDILEDYLIQKRYPYERIDGRVRGNLRQAAIDRFSRPDSDRFVFLLCTRAGGLGINLTAADTCIIFDSDWNPQNDLQAQARCHRIGQSKSVKIYRLITRNSYEREMFDKASLKLGLDKAVLQSMSGRENANSGVQQLSKKEIEDLLRKGAYGALMDEEDEGSKFCEEDIDQILQRRTHTITIESEGKGSTFAKASFVATGNRTDISLEDPDFWQKWAKKAELDLDAINGRNTLVIDTPRVRKQTRHFSSVKEEEMLEFSELESDEDEPSKPSSKPRRPQDKTQGYPRSECFRVEKNLLVYGWGRWSDILAHGRFKRPLKESDVETICRALLAYCLLHYRGDENIKSFIWDLITPSEDGTTRTLTNHSGLSTPVPRGRKGKKGKPQAPPPQTPRADWLASCNPDHLLQEDSYKRHLKHHCNKVLLRVRMLYYLRQEVIGDQAERILEGADSSLSSAPIPLPSPCHPDVNAFIMWNTCYEKYNSMRADPALCFLERVGMPDAKAIAAEQRGSDMMADGVEGEDEDPEYKPLRMPFKDDMDDFTNSPLDDKDEGVEGENEAKSDENSQRAPASNERLYWPAASALTARLRRLITAYQRSNRREQLPAPYIQDGAGMFMAEGSPYLAKGSAYFVKGGQWTRREEADFYRVVSTFGVVFDTKRQKFDWTQFRAFARLDKKTDESLEKYYYSFIAMCKRVCRMQVKTETELPDPTLIIDPITEERASRTLYRIELLRRIREQVLPHPQLSERLKLCQPSPDLPEWWECGRHDRDLLLGASKHGVSRTDYHILNDPTLAFLEAHQRFTSQRGEGDANNIPCAKIETPDEQKEHEGEIREDKDETAASQSKEIKKEEEVQPKAENEEEEVHKEEQSGEEEKLTNDQDKDLTEEKNGTLGDQKDTLAELQHSSPKVQPAQKTAEEEDGEEKENPESPKSPKSADTEKSPEEEEEERLDEDDKSEKSSQAEVSAASEQKNFDEESIASLSTSARDETRDGFCPDDLPETSALQALQDRAFGFSFWPKDRVMINRMDNICEAVLKGKWPVNRRHVFDFPGNLLPGHGSSATTAAAAMATESPLQRRSLAELTMAGIHTPFSGSEDKTLSPQVHVSETLSLTVPRQRRRRRKKIEIEAERAAKRRNLMEMVAQLRESHAAAESQSQAIDLTKASPSLTSFSSALVTNSSLKAQMDLLQQGPATGHRANGSLEADLPVIRRRRGRRKNVEGLELLANVSPSARSLASGNLEEEETAVSNKELGEWLRQHPTYTMDMPGFTPKNEDLLLSPFSKPKQKRHRCRNPNKIDINTLTGDERVPVVNRRNGRKMGGAMAPPMKELPRWLLENPEFSIAPDWTDIVKQSGFLPEAMFDRLLTGPVVREEGVRRRGRRPKSEIAKAAAASLATAASSAGGINPLLLNSLFGGMDLSSLQSLQSLQLAAGLMAFPPPTDPKQAAANAAAASMLPLMLPGMGGLPNMATALPNMFSLGGLFGENRNEASLSEDAVASQIPAADSSAEATINGDAATLLAAAGMSANTLAFNPFLLSTMAPGLLYPSMFLPPGLGGLSLPGFPTASNLAELQNAMAGALGGSAGTPNVLRDQEKEDKKADLKAAAEEEEEEEEEDEEGGGESDLAEEKEGEMRSEADYSALEDGGMGEEEEEAAAEEAAASSQKDKSD</sequence>
<dbReference type="PROSITE" id="PS51194">
    <property type="entry name" value="HELICASE_CTER"/>
    <property type="match status" value="1"/>
</dbReference>
<dbReference type="InterPro" id="IPR014001">
    <property type="entry name" value="Helicase_ATP-bd"/>
</dbReference>
<dbReference type="GO" id="GO:0030217">
    <property type="term" value="P:T cell differentiation"/>
    <property type="evidence" value="ECO:0007669"/>
    <property type="project" value="Ensembl"/>
</dbReference>
<evidence type="ECO:0000259" key="14">
    <source>
        <dbReference type="PROSITE" id="PS50013"/>
    </source>
</evidence>
<dbReference type="GO" id="GO:0048714">
    <property type="term" value="P:positive regulation of oligodendrocyte differentiation"/>
    <property type="evidence" value="ECO:0007669"/>
    <property type="project" value="Ensembl"/>
</dbReference>
<feature type="region of interest" description="Disordered" evidence="13">
    <location>
        <begin position="1134"/>
        <end position="1197"/>
    </location>
</feature>
<feature type="region of interest" description="Disordered" evidence="13">
    <location>
        <begin position="881"/>
        <end position="912"/>
    </location>
</feature>
<feature type="domain" description="Helicase C-terminal" evidence="16">
    <location>
        <begin position="602"/>
        <end position="772"/>
    </location>
</feature>
<evidence type="ECO:0000256" key="2">
    <source>
        <dbReference type="ARBA" id="ARBA00007025"/>
    </source>
</evidence>
<dbReference type="GO" id="GO:0051216">
    <property type="term" value="P:cartilage development"/>
    <property type="evidence" value="ECO:0007669"/>
    <property type="project" value="Ensembl"/>
</dbReference>
<dbReference type="GO" id="GO:0001966">
    <property type="term" value="P:thigmotaxis"/>
    <property type="evidence" value="ECO:0007669"/>
    <property type="project" value="Ensembl"/>
</dbReference>
<evidence type="ECO:0000256" key="10">
    <source>
        <dbReference type="ARBA" id="ARBA00023163"/>
    </source>
</evidence>
<feature type="region of interest" description="Disordered" evidence="13">
    <location>
        <begin position="1428"/>
        <end position="1621"/>
    </location>
</feature>
<dbReference type="SMART" id="SM00592">
    <property type="entry name" value="BRK"/>
    <property type="match status" value="2"/>
</dbReference>
<dbReference type="PANTHER" id="PTHR46850:SF1">
    <property type="entry name" value="CHROMODOMAIN-HELICASE-DNA-BINDING PROTEIN 9"/>
    <property type="match status" value="1"/>
</dbReference>
<keyword evidence="11" id="KW-0539">Nucleus</keyword>
<evidence type="ECO:0000256" key="4">
    <source>
        <dbReference type="ARBA" id="ARBA00022741"/>
    </source>
</evidence>
<dbReference type="PROSITE" id="PS51192">
    <property type="entry name" value="HELICASE_ATP_BIND_1"/>
    <property type="match status" value="1"/>
</dbReference>
<evidence type="ECO:0000256" key="6">
    <source>
        <dbReference type="ARBA" id="ARBA00022840"/>
    </source>
</evidence>
<dbReference type="GO" id="GO:0046549">
    <property type="term" value="P:retinal cone cell development"/>
    <property type="evidence" value="ECO:0007669"/>
    <property type="project" value="Ensembl"/>
</dbReference>
<dbReference type="GO" id="GO:0014029">
    <property type="term" value="P:neural crest formation"/>
    <property type="evidence" value="ECO:0007669"/>
    <property type="project" value="Ensembl"/>
</dbReference>
<dbReference type="GO" id="GO:0048840">
    <property type="term" value="P:otolith development"/>
    <property type="evidence" value="ECO:0007669"/>
    <property type="project" value="Ensembl"/>
</dbReference>
<feature type="compositionally biased region" description="Acidic residues" evidence="13">
    <location>
        <begin position="1566"/>
        <end position="1578"/>
    </location>
</feature>
<dbReference type="SUPFAM" id="SSF54160">
    <property type="entry name" value="Chromo domain-like"/>
    <property type="match status" value="1"/>
</dbReference>
<keyword evidence="5" id="KW-0378">Hydrolase</keyword>
<dbReference type="InterPro" id="IPR000330">
    <property type="entry name" value="SNF2_N"/>
</dbReference>
<dbReference type="CDD" id="cd18793">
    <property type="entry name" value="SF2_C_SNF"/>
    <property type="match status" value="1"/>
</dbReference>
<feature type="compositionally biased region" description="Acidic residues" evidence="13">
    <location>
        <begin position="881"/>
        <end position="893"/>
    </location>
</feature>
<feature type="compositionally biased region" description="Basic residues" evidence="13">
    <location>
        <begin position="48"/>
        <end position="59"/>
    </location>
</feature>
<dbReference type="GO" id="GO:0042472">
    <property type="term" value="P:inner ear morphogenesis"/>
    <property type="evidence" value="ECO:0007669"/>
    <property type="project" value="Ensembl"/>
</dbReference>
<gene>
    <name evidence="17" type="primary">CHD7</name>
</gene>
<dbReference type="Pfam" id="PF00176">
    <property type="entry name" value="SNF2-rel_dom"/>
    <property type="match status" value="1"/>
</dbReference>
<comment type="subcellular location">
    <subcellularLocation>
        <location evidence="1">Nucleus</location>
    </subcellularLocation>
</comment>
<evidence type="ECO:0000259" key="15">
    <source>
        <dbReference type="PROSITE" id="PS51192"/>
    </source>
</evidence>
<dbReference type="CDD" id="cd17995">
    <property type="entry name" value="DEXHc_CHD6_7_8_9"/>
    <property type="match status" value="1"/>
</dbReference>
<dbReference type="InterPro" id="IPR006576">
    <property type="entry name" value="BRK_domain"/>
</dbReference>
<evidence type="ECO:0000259" key="16">
    <source>
        <dbReference type="PROSITE" id="PS51194"/>
    </source>
</evidence>
<keyword evidence="7" id="KW-0156">Chromatin regulator</keyword>
<keyword evidence="8" id="KW-0805">Transcription regulation</keyword>
<dbReference type="GO" id="GO:0016787">
    <property type="term" value="F:hydrolase activity"/>
    <property type="evidence" value="ECO:0007669"/>
    <property type="project" value="UniProtKB-KW"/>
</dbReference>
<organism evidence="17">
    <name type="scientific">Pundamilia nyererei</name>
    <dbReference type="NCBI Taxonomy" id="303518"/>
    <lineage>
        <taxon>Eukaryota</taxon>
        <taxon>Metazoa</taxon>
        <taxon>Chordata</taxon>
        <taxon>Craniata</taxon>
        <taxon>Vertebrata</taxon>
        <taxon>Euteleostomi</taxon>
        <taxon>Actinopterygii</taxon>
        <taxon>Neopterygii</taxon>
        <taxon>Teleostei</taxon>
        <taxon>Neoteleostei</taxon>
        <taxon>Acanthomorphata</taxon>
        <taxon>Ovalentaria</taxon>
        <taxon>Cichlomorphae</taxon>
        <taxon>Cichliformes</taxon>
        <taxon>Cichlidae</taxon>
        <taxon>African cichlids</taxon>
        <taxon>Pseudocrenilabrinae</taxon>
        <taxon>Haplochromini</taxon>
        <taxon>Pundamilia</taxon>
    </lineage>
</organism>
<dbReference type="GO" id="GO:0048812">
    <property type="term" value="P:neuron projection morphogenesis"/>
    <property type="evidence" value="ECO:0007669"/>
    <property type="project" value="Ensembl"/>
</dbReference>
<dbReference type="GO" id="GO:0030282">
    <property type="term" value="P:bone mineralization"/>
    <property type="evidence" value="ECO:0007669"/>
    <property type="project" value="Ensembl"/>
</dbReference>
<protein>
    <submittedName>
        <fullName evidence="17">Chromodomain helicase DNA binding protein 7</fullName>
    </submittedName>
</protein>
<feature type="compositionally biased region" description="Basic and acidic residues" evidence="13">
    <location>
        <begin position="1444"/>
        <end position="1523"/>
    </location>
</feature>
<dbReference type="GO" id="GO:0005524">
    <property type="term" value="F:ATP binding"/>
    <property type="evidence" value="ECO:0007669"/>
    <property type="project" value="UniProtKB-KW"/>
</dbReference>
<accession>A0A3B4G4D8</accession>
<dbReference type="Pfam" id="PF23078">
    <property type="entry name" value="HTH_CHD6-9"/>
    <property type="match status" value="1"/>
</dbReference>
<dbReference type="GO" id="GO:0021602">
    <property type="term" value="P:cranial nerve morphogenesis"/>
    <property type="evidence" value="ECO:0007669"/>
    <property type="project" value="Ensembl"/>
</dbReference>
<feature type="region of interest" description="Disordered" evidence="13">
    <location>
        <begin position="985"/>
        <end position="1021"/>
    </location>
</feature>
<dbReference type="InterPro" id="IPR038718">
    <property type="entry name" value="SNF2-like_sf"/>
</dbReference>
<dbReference type="Gene3D" id="2.40.50.40">
    <property type="match status" value="1"/>
</dbReference>
<dbReference type="Gene3D" id="3.40.5.120">
    <property type="match status" value="2"/>
</dbReference>
<evidence type="ECO:0000256" key="11">
    <source>
        <dbReference type="ARBA" id="ARBA00023242"/>
    </source>
</evidence>
<feature type="compositionally biased region" description="Low complexity" evidence="13">
    <location>
        <begin position="1585"/>
        <end position="1594"/>
    </location>
</feature>
<feature type="compositionally biased region" description="Low complexity" evidence="13">
    <location>
        <begin position="1"/>
        <end position="11"/>
    </location>
</feature>
<evidence type="ECO:0000256" key="5">
    <source>
        <dbReference type="ARBA" id="ARBA00022801"/>
    </source>
</evidence>
<feature type="compositionally biased region" description="Basic and acidic residues" evidence="13">
    <location>
        <begin position="2248"/>
        <end position="2259"/>
    </location>
</feature>
<dbReference type="CDD" id="cd18663">
    <property type="entry name" value="CD2_tandem_CHD5-9_like"/>
    <property type="match status" value="1"/>
</dbReference>
<dbReference type="InterPro" id="IPR037259">
    <property type="entry name" value="BRK_sf"/>
</dbReference>
<dbReference type="SMART" id="SM00487">
    <property type="entry name" value="DEXDc"/>
    <property type="match status" value="1"/>
</dbReference>
<dbReference type="Gene3D" id="3.40.50.10810">
    <property type="entry name" value="Tandem AAA-ATPase domain"/>
    <property type="match status" value="1"/>
</dbReference>
<dbReference type="Gene3D" id="3.40.50.300">
    <property type="entry name" value="P-loop containing nucleotide triphosphate hydrolases"/>
    <property type="match status" value="1"/>
</dbReference>
<evidence type="ECO:0000256" key="3">
    <source>
        <dbReference type="ARBA" id="ARBA00022737"/>
    </source>
</evidence>
<dbReference type="GO" id="GO:0001755">
    <property type="term" value="P:neural crest cell migration"/>
    <property type="evidence" value="ECO:0007669"/>
    <property type="project" value="Ensembl"/>
</dbReference>
<keyword evidence="10" id="KW-0804">Transcription</keyword>
<dbReference type="SUPFAM" id="SSF160481">
    <property type="entry name" value="BRK domain-like"/>
    <property type="match status" value="2"/>
</dbReference>
<dbReference type="GO" id="GO:0007632">
    <property type="term" value="P:visual behavior"/>
    <property type="evidence" value="ECO:0007669"/>
    <property type="project" value="Ensembl"/>
</dbReference>
<evidence type="ECO:0000256" key="1">
    <source>
        <dbReference type="ARBA" id="ARBA00004123"/>
    </source>
</evidence>
<dbReference type="GO" id="GO:0022010">
    <property type="term" value="P:central nervous system myelination"/>
    <property type="evidence" value="ECO:0007669"/>
    <property type="project" value="Ensembl"/>
</dbReference>
<feature type="compositionally biased region" description="Basic and acidic residues" evidence="13">
    <location>
        <begin position="2213"/>
        <end position="2228"/>
    </location>
</feature>
<dbReference type="InterPro" id="IPR023780">
    <property type="entry name" value="Chromo_domain"/>
</dbReference>
<dbReference type="Pfam" id="PF00385">
    <property type="entry name" value="Chromo"/>
    <property type="match status" value="1"/>
</dbReference>
<evidence type="ECO:0000313" key="17">
    <source>
        <dbReference type="Ensembl" id="ENSPNYP00000016608.1"/>
    </source>
</evidence>
<dbReference type="GO" id="GO:0022011">
    <property type="term" value="P:myelination in peripheral nervous system"/>
    <property type="evidence" value="ECO:0007669"/>
    <property type="project" value="Ensembl"/>
</dbReference>
<comment type="catalytic activity">
    <reaction evidence="12">
        <text>ATP + H2O = ADP + phosphate + H(+)</text>
        <dbReference type="Rhea" id="RHEA:13065"/>
        <dbReference type="ChEBI" id="CHEBI:15377"/>
        <dbReference type="ChEBI" id="CHEBI:15378"/>
        <dbReference type="ChEBI" id="CHEBI:30616"/>
        <dbReference type="ChEBI" id="CHEBI:43474"/>
        <dbReference type="ChEBI" id="CHEBI:456216"/>
    </reaction>
</comment>
<evidence type="ECO:0000256" key="12">
    <source>
        <dbReference type="ARBA" id="ARBA00049360"/>
    </source>
</evidence>
<dbReference type="GO" id="GO:0002244">
    <property type="term" value="P:hematopoietic progenitor cell differentiation"/>
    <property type="evidence" value="ECO:0007669"/>
    <property type="project" value="Ensembl"/>
</dbReference>
<dbReference type="FunFam" id="2.40.50.40:FF:000001">
    <property type="entry name" value="chromodomain-helicase-DNA-binding protein 8 isoform X4"/>
    <property type="match status" value="1"/>
</dbReference>
<dbReference type="GO" id="GO:0048538">
    <property type="term" value="P:thymus development"/>
    <property type="evidence" value="ECO:0007669"/>
    <property type="project" value="Ensembl"/>
</dbReference>
<feature type="domain" description="Chromo" evidence="14">
    <location>
        <begin position="182"/>
        <end position="224"/>
    </location>
</feature>
<dbReference type="Pfam" id="PF07533">
    <property type="entry name" value="BRK"/>
    <property type="match status" value="1"/>
</dbReference>
<dbReference type="GO" id="GO:0001947">
    <property type="term" value="P:heart looping"/>
    <property type="evidence" value="ECO:0007669"/>
    <property type="project" value="Ensembl"/>
</dbReference>
<dbReference type="GO" id="GO:0006325">
    <property type="term" value="P:chromatin organization"/>
    <property type="evidence" value="ECO:0007669"/>
    <property type="project" value="UniProtKB-KW"/>
</dbReference>
<dbReference type="GO" id="GO:0060319">
    <property type="term" value="P:primitive erythrocyte differentiation"/>
    <property type="evidence" value="ECO:0007669"/>
    <property type="project" value="Ensembl"/>
</dbReference>
<feature type="compositionally biased region" description="Basic and acidic residues" evidence="13">
    <location>
        <begin position="60"/>
        <end position="69"/>
    </location>
</feature>
<dbReference type="GO" id="GO:0043473">
    <property type="term" value="P:pigmentation"/>
    <property type="evidence" value="ECO:0007669"/>
    <property type="project" value="Ensembl"/>
</dbReference>
<feature type="compositionally biased region" description="Polar residues" evidence="13">
    <location>
        <begin position="985"/>
        <end position="996"/>
    </location>
</feature>
<keyword evidence="6" id="KW-0067">ATP-binding</keyword>
<feature type="compositionally biased region" description="Basic and acidic residues" evidence="13">
    <location>
        <begin position="1151"/>
        <end position="1161"/>
    </location>
</feature>
<feature type="compositionally biased region" description="Low complexity" evidence="13">
    <location>
        <begin position="77"/>
        <end position="92"/>
    </location>
</feature>
<dbReference type="InterPro" id="IPR056342">
    <property type="entry name" value="HTH_CHD6-9"/>
</dbReference>
<reference evidence="17" key="1">
    <citation type="submission" date="2023-09" db="UniProtKB">
        <authorList>
            <consortium name="Ensembl"/>
        </authorList>
    </citation>
    <scope>IDENTIFICATION</scope>
</reference>
<evidence type="ECO:0000256" key="9">
    <source>
        <dbReference type="ARBA" id="ARBA00023125"/>
    </source>
</evidence>
<dbReference type="FunFam" id="3.40.50.300:FF:000015">
    <property type="entry name" value="chromodomain-helicase-DNA-binding protein 9 isoform X1"/>
    <property type="match status" value="1"/>
</dbReference>
<keyword evidence="9" id="KW-0238">DNA-binding</keyword>
<dbReference type="GO" id="GO:0001756">
    <property type="term" value="P:somitogenesis"/>
    <property type="evidence" value="ECO:0007669"/>
    <property type="project" value="Ensembl"/>
</dbReference>
<dbReference type="SUPFAM" id="SSF52540">
    <property type="entry name" value="P-loop containing nucleoside triphosphate hydrolases"/>
    <property type="match status" value="2"/>
</dbReference>
<dbReference type="Ensembl" id="ENSPNYT00000017021.1">
    <property type="protein sequence ID" value="ENSPNYP00000016608.1"/>
    <property type="gene ID" value="ENSPNYG00000012490.1"/>
</dbReference>
<proteinExistence type="inferred from homology"/>
<dbReference type="GO" id="GO:0009303">
    <property type="term" value="P:rRNA transcription"/>
    <property type="evidence" value="ECO:0007669"/>
    <property type="project" value="Ensembl"/>
</dbReference>
<dbReference type="InterPro" id="IPR016197">
    <property type="entry name" value="Chromo-like_dom_sf"/>
</dbReference>
<keyword evidence="4" id="KW-0547">Nucleotide-binding</keyword>
<dbReference type="GeneTree" id="ENSGT00940000153649"/>
<dbReference type="InterPro" id="IPR000953">
    <property type="entry name" value="Chromo/chromo_shadow_dom"/>
</dbReference>
<dbReference type="SMART" id="SM00298">
    <property type="entry name" value="CHROMO"/>
    <property type="match status" value="2"/>
</dbReference>
<dbReference type="Gene3D" id="1.10.10.60">
    <property type="entry name" value="Homeodomain-like"/>
    <property type="match status" value="2"/>
</dbReference>
<evidence type="ECO:0000256" key="8">
    <source>
        <dbReference type="ARBA" id="ARBA00023015"/>
    </source>
</evidence>
<dbReference type="GO" id="GO:0048701">
    <property type="term" value="P:embryonic cranial skeleton morphogenesis"/>
    <property type="evidence" value="ECO:0007669"/>
    <property type="project" value="Ensembl"/>
</dbReference>
<dbReference type="GO" id="GO:0003677">
    <property type="term" value="F:DNA binding"/>
    <property type="evidence" value="ECO:0007669"/>
    <property type="project" value="UniProtKB-KW"/>
</dbReference>
<dbReference type="PANTHER" id="PTHR46850">
    <property type="entry name" value="CHROMODOMAIN-HELICASE-DNA-BINDING PROTEIN 9"/>
    <property type="match status" value="1"/>
</dbReference>
<dbReference type="PROSITE" id="PS50013">
    <property type="entry name" value="CHROMO_2"/>
    <property type="match status" value="1"/>
</dbReference>
<feature type="compositionally biased region" description="Acidic residues" evidence="13">
    <location>
        <begin position="2268"/>
        <end position="2278"/>
    </location>
</feature>
<dbReference type="GO" id="GO:0031223">
    <property type="term" value="P:auditory behavior"/>
    <property type="evidence" value="ECO:0007669"/>
    <property type="project" value="Ensembl"/>
</dbReference>
<dbReference type="FunFam" id="3.40.5.120:FF:000002">
    <property type="entry name" value="chromodomain-helicase-DNA-binding protein 9 isoform X1"/>
    <property type="match status" value="1"/>
</dbReference>
<dbReference type="InterPro" id="IPR027417">
    <property type="entry name" value="P-loop_NTPase"/>
</dbReference>
<dbReference type="SMART" id="SM00490">
    <property type="entry name" value="HELICc"/>
    <property type="match status" value="1"/>
</dbReference>
<feature type="region of interest" description="Disordered" evidence="13">
    <location>
        <begin position="2205"/>
        <end position="2291"/>
    </location>
</feature>
<dbReference type="Pfam" id="PF00271">
    <property type="entry name" value="Helicase_C"/>
    <property type="match status" value="1"/>
</dbReference>
<dbReference type="GO" id="GO:0048935">
    <property type="term" value="P:peripheral nervous system neuron development"/>
    <property type="evidence" value="ECO:0007669"/>
    <property type="project" value="Ensembl"/>
</dbReference>
<dbReference type="InterPro" id="IPR049730">
    <property type="entry name" value="SNF2/RAD54-like_C"/>
</dbReference>
<evidence type="ECO:0000256" key="13">
    <source>
        <dbReference type="SAM" id="MobiDB-lite"/>
    </source>
</evidence>
<dbReference type="GO" id="GO:0048546">
    <property type="term" value="P:digestive tract morphogenesis"/>
    <property type="evidence" value="ECO:0007669"/>
    <property type="project" value="Ensembl"/>
</dbReference>
<name>A0A3B4G4D8_9CICH</name>
<comment type="similarity">
    <text evidence="2">Belongs to the SNF2/RAD54 helicase family.</text>
</comment>
<dbReference type="GO" id="GO:0002027">
    <property type="term" value="P:regulation of heart rate"/>
    <property type="evidence" value="ECO:0007669"/>
    <property type="project" value="Ensembl"/>
</dbReference>
<feature type="domain" description="Helicase ATP-binding" evidence="15">
    <location>
        <begin position="280"/>
        <end position="454"/>
    </location>
</feature>
<dbReference type="InterPro" id="IPR051493">
    <property type="entry name" value="CHD"/>
</dbReference>
<dbReference type="InterPro" id="IPR001650">
    <property type="entry name" value="Helicase_C-like"/>
</dbReference>
<feature type="region of interest" description="Disordered" evidence="13">
    <location>
        <begin position="1"/>
        <end position="96"/>
    </location>
</feature>
<dbReference type="GO" id="GO:0035845">
    <property type="term" value="P:photoreceptor cell outer segment organization"/>
    <property type="evidence" value="ECO:0007669"/>
    <property type="project" value="Ensembl"/>
</dbReference>
<dbReference type="GO" id="GO:0005634">
    <property type="term" value="C:nucleus"/>
    <property type="evidence" value="ECO:0007669"/>
    <property type="project" value="UniProtKB-SubCell"/>
</dbReference>
<dbReference type="GO" id="GO:0120054">
    <property type="term" value="P:intestinal motility"/>
    <property type="evidence" value="ECO:0007669"/>
    <property type="project" value="Ensembl"/>
</dbReference>
<dbReference type="FunFam" id="3.40.50.10810:FF:000003">
    <property type="entry name" value="chromodomain-helicase-DNA-binding protein 8 isoform X4"/>
    <property type="match status" value="1"/>
</dbReference>